<dbReference type="InterPro" id="IPR014164">
    <property type="entry name" value="TonB_ExbB_1"/>
</dbReference>
<feature type="domain" description="MotA/TolQ/ExbB proton channel" evidence="14">
    <location>
        <begin position="87"/>
        <end position="186"/>
    </location>
</feature>
<dbReference type="Proteomes" id="UP000307956">
    <property type="component" value="Unassembled WGS sequence"/>
</dbReference>
<comment type="caution">
    <text evidence="15">The sequence shown here is derived from an EMBL/GenBank/DDBJ whole genome shotgun (WGS) entry which is preliminary data.</text>
</comment>
<keyword evidence="7 13" id="KW-0812">Transmembrane</keyword>
<evidence type="ECO:0000313" key="16">
    <source>
        <dbReference type="Proteomes" id="UP000307956"/>
    </source>
</evidence>
<dbReference type="InterPro" id="IPR050790">
    <property type="entry name" value="ExbB/TolQ_transport"/>
</dbReference>
<dbReference type="AlphaFoldDB" id="A0A4S4AL79"/>
<gene>
    <name evidence="15" type="primary">exbB</name>
    <name evidence="15" type="ORF">E6O51_14735</name>
</gene>
<dbReference type="InterPro" id="IPR002898">
    <property type="entry name" value="MotA_ExbB_proton_chnl"/>
</dbReference>
<comment type="subcellular location">
    <subcellularLocation>
        <location evidence="1">Cell inner membrane</location>
        <topology evidence="1">Multi-pass membrane protein</topology>
    </subcellularLocation>
    <subcellularLocation>
        <location evidence="12">Membrane</location>
        <topology evidence="12">Multi-pass membrane protein</topology>
    </subcellularLocation>
</comment>
<keyword evidence="5" id="KW-1003">Cell membrane</keyword>
<name>A0A4S4AL79_9RHOO</name>
<feature type="transmembrane region" description="Helical" evidence="13">
    <location>
        <begin position="12"/>
        <end position="32"/>
    </location>
</feature>
<evidence type="ECO:0000256" key="10">
    <source>
        <dbReference type="ARBA" id="ARBA00023136"/>
    </source>
</evidence>
<keyword evidence="8 12" id="KW-0653">Protein transport</keyword>
<feature type="transmembrane region" description="Helical" evidence="13">
    <location>
        <begin position="116"/>
        <end position="137"/>
    </location>
</feature>
<dbReference type="PANTHER" id="PTHR30625">
    <property type="entry name" value="PROTEIN TOLQ"/>
    <property type="match status" value="1"/>
</dbReference>
<keyword evidence="6" id="KW-0997">Cell inner membrane</keyword>
<dbReference type="GO" id="GO:0022857">
    <property type="term" value="F:transmembrane transporter activity"/>
    <property type="evidence" value="ECO:0007669"/>
    <property type="project" value="InterPro"/>
</dbReference>
<comment type="similarity">
    <text evidence="12">Belongs to the exbB/tolQ family.</text>
</comment>
<keyword evidence="9 13" id="KW-1133">Transmembrane helix</keyword>
<evidence type="ECO:0000256" key="1">
    <source>
        <dbReference type="ARBA" id="ARBA00004429"/>
    </source>
</evidence>
<keyword evidence="16" id="KW-1185">Reference proteome</keyword>
<dbReference type="Pfam" id="PF01618">
    <property type="entry name" value="MotA_ExbB"/>
    <property type="match status" value="1"/>
</dbReference>
<dbReference type="NCBIfam" id="TIGR02797">
    <property type="entry name" value="exbB"/>
    <property type="match status" value="1"/>
</dbReference>
<proteinExistence type="inferred from homology"/>
<comment type="function">
    <text evidence="11">Involved in the TonB-dependent energy-dependent transport of various receptor-bound substrates. Protects ExbD from proteolytic degradation and functionally stabilizes TonB.</text>
</comment>
<evidence type="ECO:0000256" key="4">
    <source>
        <dbReference type="ARBA" id="ARBA00022448"/>
    </source>
</evidence>
<evidence type="ECO:0000256" key="12">
    <source>
        <dbReference type="RuleBase" id="RU004057"/>
    </source>
</evidence>
<evidence type="ECO:0000313" key="15">
    <source>
        <dbReference type="EMBL" id="THF60255.1"/>
    </source>
</evidence>
<reference evidence="15 16" key="1">
    <citation type="submission" date="2019-04" db="EMBL/GenBank/DDBJ databases">
        <title>Azoarcus rhizosphaerae sp. nov. isolated from rhizosphere of Ficus religiosa.</title>
        <authorList>
            <person name="Lin S.-Y."/>
            <person name="Hameed A."/>
            <person name="Hsu Y.-H."/>
            <person name="Young C.-C."/>
        </authorList>
    </citation>
    <scope>NUCLEOTIDE SEQUENCE [LARGE SCALE GENOMIC DNA]</scope>
    <source>
        <strain evidence="15 16">CC-YHH848</strain>
    </source>
</reference>
<dbReference type="OrthoDB" id="9805133at2"/>
<sequence length="224" mass="23108">MFLHADVVVQAVMAGLALASIATWTVLVAKTWELSRIGRGLRAAGAVLAQAGHLPEAADNPHLDQGVAQALVQAALLELRQSAGLADKAGIKERLALRLERIELACVRHLRTGTGLLATVGATAPFVGLFGTVWGIMNSFIGIARANTTTLAVVAPGIAEALLATALGLVAAIPAVVIYNHFTRRLGGLKGSLGDLSAGVQQLVSRDLDRRESPKAGIAAVAGH</sequence>
<protein>
    <recommendedName>
        <fullName evidence="3">Biopolymer transport protein ExbB</fullName>
    </recommendedName>
</protein>
<evidence type="ECO:0000256" key="8">
    <source>
        <dbReference type="ARBA" id="ARBA00022927"/>
    </source>
</evidence>
<comment type="subunit">
    <text evidence="2">The accessory proteins ExbB and ExbD seem to form a complex with TonB.</text>
</comment>
<evidence type="ECO:0000256" key="6">
    <source>
        <dbReference type="ARBA" id="ARBA00022519"/>
    </source>
</evidence>
<evidence type="ECO:0000256" key="3">
    <source>
        <dbReference type="ARBA" id="ARBA00022093"/>
    </source>
</evidence>
<organism evidence="15 16">
    <name type="scientific">Pseudothauera rhizosphaerae</name>
    <dbReference type="NCBI Taxonomy" id="2565932"/>
    <lineage>
        <taxon>Bacteria</taxon>
        <taxon>Pseudomonadati</taxon>
        <taxon>Pseudomonadota</taxon>
        <taxon>Betaproteobacteria</taxon>
        <taxon>Rhodocyclales</taxon>
        <taxon>Zoogloeaceae</taxon>
        <taxon>Pseudothauera</taxon>
    </lineage>
</organism>
<feature type="transmembrane region" description="Helical" evidence="13">
    <location>
        <begin position="157"/>
        <end position="179"/>
    </location>
</feature>
<keyword evidence="4 12" id="KW-0813">Transport</keyword>
<dbReference type="GO" id="GO:0017038">
    <property type="term" value="P:protein import"/>
    <property type="evidence" value="ECO:0007669"/>
    <property type="project" value="TreeGrafter"/>
</dbReference>
<dbReference type="EMBL" id="SSOD01000012">
    <property type="protein sequence ID" value="THF60255.1"/>
    <property type="molecule type" value="Genomic_DNA"/>
</dbReference>
<evidence type="ECO:0000256" key="13">
    <source>
        <dbReference type="SAM" id="Phobius"/>
    </source>
</evidence>
<evidence type="ECO:0000256" key="2">
    <source>
        <dbReference type="ARBA" id="ARBA00011471"/>
    </source>
</evidence>
<evidence type="ECO:0000256" key="9">
    <source>
        <dbReference type="ARBA" id="ARBA00022989"/>
    </source>
</evidence>
<evidence type="ECO:0000256" key="11">
    <source>
        <dbReference type="ARBA" id="ARBA00024816"/>
    </source>
</evidence>
<dbReference type="PANTHER" id="PTHR30625:SF16">
    <property type="entry name" value="BIOPOLYMER TRANSPORT PROTEIN EXBB"/>
    <property type="match status" value="1"/>
</dbReference>
<evidence type="ECO:0000259" key="14">
    <source>
        <dbReference type="Pfam" id="PF01618"/>
    </source>
</evidence>
<evidence type="ECO:0000256" key="7">
    <source>
        <dbReference type="ARBA" id="ARBA00022692"/>
    </source>
</evidence>
<dbReference type="GO" id="GO:0005886">
    <property type="term" value="C:plasma membrane"/>
    <property type="evidence" value="ECO:0007669"/>
    <property type="project" value="UniProtKB-SubCell"/>
</dbReference>
<evidence type="ECO:0000256" key="5">
    <source>
        <dbReference type="ARBA" id="ARBA00022475"/>
    </source>
</evidence>
<accession>A0A4S4AL79</accession>
<keyword evidence="10 13" id="KW-0472">Membrane</keyword>